<evidence type="ECO:0000313" key="2">
    <source>
        <dbReference type="EMBL" id="EAL73738.1"/>
    </source>
</evidence>
<proteinExistence type="predicted"/>
<dbReference type="InterPro" id="IPR008615">
    <property type="entry name" value="FNIP"/>
</dbReference>
<sequence length="636" mass="73183">MEKYLFDWIKNSESDNKSNKLLDSILILSLNGLLISCEPLIELHNKFINNNNKNNNNIENSFYGLNSKQLILLGDQLKLLKKKNSNEKIIEKIKNNCGYNANKFNIIIENNLIYNLNNNNNLNDKINNCNNNNNKNNNNNNEIDLFFKIWRNKIIKKEILFQNRLFNIHSCQIKMTINQLLNYKYKEYLKSILITTNTTTNMNNDDGDGDEILEQKDEIISRGMIPNNIETLEFDYNLNPIIQENSLPNSIETLIFNKGFNRELMNLPNQLKTLEIGQSFTHTIKPGQLPPTLTNLNISKTFNGIIIPDGAIPKSVTSGNVFHKFDSFGNKYRINTDIRVPKNCTSLKFDRFFNQFLKVGDIPSNVQSIKFGYHFNNCLKENVLPTSLRTLKFGSCYNVAFDEYNKTLPEGLVNLEFSSYWNQDLKDCQIPSTLESISFGSTFDREIQGLSKSNLKSLKFHQLGFFDKPISIDQLPFKSLTSLSLGGSFNHPIKGWLNKLVNLIHLDLGTAFAQPIENNDLPMSVTSLRCLFQRQKILNNSILPPLKKMIFPFGNNGNNNNNYNYLDLSKLQLQSQSIPLLPNTLEILDIANCRVSFSYENLPPTLKIIYYSNSDIDYLNSIDDNLFTTYFKLYNN</sequence>
<organism evidence="2 3">
    <name type="scientific">Dictyostelium discoideum</name>
    <name type="common">Social amoeba</name>
    <dbReference type="NCBI Taxonomy" id="44689"/>
    <lineage>
        <taxon>Eukaryota</taxon>
        <taxon>Amoebozoa</taxon>
        <taxon>Evosea</taxon>
        <taxon>Eumycetozoa</taxon>
        <taxon>Dictyostelia</taxon>
        <taxon>Dictyosteliales</taxon>
        <taxon>Dictyosteliaceae</taxon>
        <taxon>Dictyostelium</taxon>
    </lineage>
</organism>
<evidence type="ECO:0000313" key="3">
    <source>
        <dbReference type="Proteomes" id="UP000002195"/>
    </source>
</evidence>
<dbReference type="VEuPathDB" id="AmoebaDB:DDB_G0268570"/>
<keyword evidence="1" id="KW-0677">Repeat</keyword>
<dbReference type="dictyBase" id="DDB_G0268570"/>
<dbReference type="InParanoid" id="Q55FG4"/>
<dbReference type="SUPFAM" id="SSF52058">
    <property type="entry name" value="L domain-like"/>
    <property type="match status" value="1"/>
</dbReference>
<keyword evidence="3" id="KW-1185">Reference proteome</keyword>
<dbReference type="RefSeq" id="XP_647569.1">
    <property type="nucleotide sequence ID" value="XM_642477.1"/>
</dbReference>
<dbReference type="AlphaFoldDB" id="Q55FG4"/>
<evidence type="ECO:0008006" key="4">
    <source>
        <dbReference type="Google" id="ProtNLM"/>
    </source>
</evidence>
<gene>
    <name evidence="2" type="ORF">DDB_G0268570</name>
</gene>
<evidence type="ECO:0000256" key="1">
    <source>
        <dbReference type="ARBA" id="ARBA00022737"/>
    </source>
</evidence>
<accession>Q55FG4</accession>
<dbReference type="HOGENOM" id="CLU_029080_0_0_1"/>
<dbReference type="EMBL" id="AAFI02000003">
    <property type="protein sequence ID" value="EAL73738.1"/>
    <property type="molecule type" value="Genomic_DNA"/>
</dbReference>
<dbReference type="GeneID" id="8616379"/>
<dbReference type="PaxDb" id="44689-DDB0216581"/>
<reference evidence="2 3" key="1">
    <citation type="journal article" date="2005" name="Nature">
        <title>The genome of the social amoeba Dictyostelium discoideum.</title>
        <authorList>
            <consortium name="The Dictyostelium discoideum Sequencing Consortium"/>
            <person name="Eichinger L."/>
            <person name="Pachebat J.A."/>
            <person name="Glockner G."/>
            <person name="Rajandream M.A."/>
            <person name="Sucgang R."/>
            <person name="Berriman M."/>
            <person name="Song J."/>
            <person name="Olsen R."/>
            <person name="Szafranski K."/>
            <person name="Xu Q."/>
            <person name="Tunggal B."/>
            <person name="Kummerfeld S."/>
            <person name="Madera M."/>
            <person name="Konfortov B.A."/>
            <person name="Rivero F."/>
            <person name="Bankier A.T."/>
            <person name="Lehmann R."/>
            <person name="Hamlin N."/>
            <person name="Davies R."/>
            <person name="Gaudet P."/>
            <person name="Fey P."/>
            <person name="Pilcher K."/>
            <person name="Chen G."/>
            <person name="Saunders D."/>
            <person name="Sodergren E."/>
            <person name="Davis P."/>
            <person name="Kerhornou A."/>
            <person name="Nie X."/>
            <person name="Hall N."/>
            <person name="Anjard C."/>
            <person name="Hemphill L."/>
            <person name="Bason N."/>
            <person name="Farbrother P."/>
            <person name="Desany B."/>
            <person name="Just E."/>
            <person name="Morio T."/>
            <person name="Rost R."/>
            <person name="Churcher C."/>
            <person name="Cooper J."/>
            <person name="Haydock S."/>
            <person name="van Driessche N."/>
            <person name="Cronin A."/>
            <person name="Goodhead I."/>
            <person name="Muzny D."/>
            <person name="Mourier T."/>
            <person name="Pain A."/>
            <person name="Lu M."/>
            <person name="Harper D."/>
            <person name="Lindsay R."/>
            <person name="Hauser H."/>
            <person name="James K."/>
            <person name="Quiles M."/>
            <person name="Madan Babu M."/>
            <person name="Saito T."/>
            <person name="Buchrieser C."/>
            <person name="Wardroper A."/>
            <person name="Felder M."/>
            <person name="Thangavelu M."/>
            <person name="Johnson D."/>
            <person name="Knights A."/>
            <person name="Loulseged H."/>
            <person name="Mungall K."/>
            <person name="Oliver K."/>
            <person name="Price C."/>
            <person name="Quail M.A."/>
            <person name="Urushihara H."/>
            <person name="Hernandez J."/>
            <person name="Rabbinowitsch E."/>
            <person name="Steffen D."/>
            <person name="Sanders M."/>
            <person name="Ma J."/>
            <person name="Kohara Y."/>
            <person name="Sharp S."/>
            <person name="Simmonds M."/>
            <person name="Spiegler S."/>
            <person name="Tivey A."/>
            <person name="Sugano S."/>
            <person name="White B."/>
            <person name="Walker D."/>
            <person name="Woodward J."/>
            <person name="Winckler T."/>
            <person name="Tanaka Y."/>
            <person name="Shaulsky G."/>
            <person name="Schleicher M."/>
            <person name="Weinstock G."/>
            <person name="Rosenthal A."/>
            <person name="Cox E.C."/>
            <person name="Chisholm R.L."/>
            <person name="Gibbs R."/>
            <person name="Loomis W.F."/>
            <person name="Platzer M."/>
            <person name="Kay R.R."/>
            <person name="Williams J."/>
            <person name="Dear P.H."/>
            <person name="Noegel A.A."/>
            <person name="Barrell B."/>
            <person name="Kuspa A."/>
        </authorList>
    </citation>
    <scope>NUCLEOTIDE SEQUENCE [LARGE SCALE GENOMIC DNA]</scope>
    <source>
        <strain evidence="2 3">AX4</strain>
    </source>
</reference>
<dbReference type="InterPro" id="IPR051251">
    <property type="entry name" value="STK_FNIP-Repeat"/>
</dbReference>
<dbReference type="KEGG" id="ddi:DDB_G0268570"/>
<comment type="caution">
    <text evidence="2">The sequence shown here is derived from an EMBL/GenBank/DDBJ whole genome shotgun (WGS) entry which is preliminary data.</text>
</comment>
<dbReference type="Pfam" id="PF05725">
    <property type="entry name" value="FNIP"/>
    <property type="match status" value="4"/>
</dbReference>
<dbReference type="PANTHER" id="PTHR32134">
    <property type="entry name" value="FNIP REPEAT-CONTAINING PROTEIN"/>
    <property type="match status" value="1"/>
</dbReference>
<dbReference type="SMR" id="Q55FG4"/>
<dbReference type="PANTHER" id="PTHR32134:SF169">
    <property type="entry name" value="FNIP REPEAT-CONTAINING PROTEIN-RELATED"/>
    <property type="match status" value="1"/>
</dbReference>
<protein>
    <recommendedName>
        <fullName evidence="4">FNIP repeat-containing protein</fullName>
    </recommendedName>
</protein>
<name>Q55FG4_DICDI</name>
<dbReference type="Proteomes" id="UP000002195">
    <property type="component" value="Unassembled WGS sequence"/>
</dbReference>
<dbReference type="PhylomeDB" id="Q55FG4"/>